<keyword evidence="9" id="KW-1185">Reference proteome</keyword>
<evidence type="ECO:0000313" key="8">
    <source>
        <dbReference type="EMBL" id="KFB09757.1"/>
    </source>
</evidence>
<evidence type="ECO:0000256" key="2">
    <source>
        <dbReference type="ARBA" id="ARBA00022475"/>
    </source>
</evidence>
<feature type="region of interest" description="Disordered" evidence="6">
    <location>
        <begin position="1"/>
        <end position="22"/>
    </location>
</feature>
<comment type="subcellular location">
    <subcellularLocation>
        <location evidence="1">Cell membrane</location>
        <topology evidence="1">Multi-pass membrane protein</topology>
    </subcellularLocation>
</comment>
<feature type="transmembrane region" description="Helical" evidence="7">
    <location>
        <begin position="159"/>
        <end position="186"/>
    </location>
</feature>
<evidence type="ECO:0000256" key="6">
    <source>
        <dbReference type="SAM" id="MobiDB-lite"/>
    </source>
</evidence>
<dbReference type="OrthoDB" id="9781030at2"/>
<gene>
    <name evidence="8" type="ORF">EL18_00776</name>
</gene>
<feature type="transmembrane region" description="Helical" evidence="7">
    <location>
        <begin position="264"/>
        <end position="286"/>
    </location>
</feature>
<dbReference type="Pfam" id="PF03631">
    <property type="entry name" value="Virul_fac_BrkB"/>
    <property type="match status" value="1"/>
</dbReference>
<name>A0A084U9X1_9HYPH</name>
<sequence>MTKQEPHTIPNERGRDARAPSQIPRSGWKDILWRVYGEIGDDRVTLVAAGATFYLLLALFPALAAFVSIYGFVADPSSVADHIAFLGGMLPSGGLDLIQQQLDRLASQDAQALSFGFVFGLLLALWSANTGMKTLFEALNIAYDEDEKRGFIMLNLMSLMFTLGGMLIGIFLIVSVGVIPAILAFANLEGVAETLIRLLRWPLLFVVIAAGISVIYRYGPSRSRAEWRWITWGGAIATIVWVAASIGFSFYLQNFANYDATYGSLGAVIGFMMWTWLSVVILLIGAELNSEIEHQTMQDTTVGPDEPIGKRGAVMADTVGESRG</sequence>
<dbReference type="Proteomes" id="UP000053675">
    <property type="component" value="Unassembled WGS sequence"/>
</dbReference>
<accession>A0A084U9X1</accession>
<dbReference type="RefSeq" id="WP_036479936.1">
    <property type="nucleotide sequence ID" value="NZ_JMQM01000001.1"/>
</dbReference>
<feature type="transmembrane region" description="Helical" evidence="7">
    <location>
        <begin position="53"/>
        <end position="73"/>
    </location>
</feature>
<dbReference type="PIRSF" id="PIRSF035875">
    <property type="entry name" value="RNase_BN"/>
    <property type="match status" value="1"/>
</dbReference>
<evidence type="ECO:0000256" key="3">
    <source>
        <dbReference type="ARBA" id="ARBA00022692"/>
    </source>
</evidence>
<reference evidence="8 9" key="1">
    <citation type="submission" date="2014-05" db="EMBL/GenBank/DDBJ databases">
        <title>Draft Genome Sequence of Nitratireductor basaltis Strain UMTGB225, A Marine Bacterium Isolated from Green Barrel Tunicate.</title>
        <authorList>
            <person name="Gan H.Y."/>
        </authorList>
    </citation>
    <scope>NUCLEOTIDE SEQUENCE [LARGE SCALE GENOMIC DNA]</scope>
    <source>
        <strain evidence="8 9">UMTGB225</strain>
    </source>
</reference>
<dbReference type="PANTHER" id="PTHR30213">
    <property type="entry name" value="INNER MEMBRANE PROTEIN YHJD"/>
    <property type="match status" value="1"/>
</dbReference>
<keyword evidence="3 7" id="KW-0812">Transmembrane</keyword>
<evidence type="ECO:0000256" key="1">
    <source>
        <dbReference type="ARBA" id="ARBA00004651"/>
    </source>
</evidence>
<dbReference type="PANTHER" id="PTHR30213:SF0">
    <property type="entry name" value="UPF0761 MEMBRANE PROTEIN YIHY"/>
    <property type="match status" value="1"/>
</dbReference>
<organism evidence="8 9">
    <name type="scientific">Nitratireductor basaltis</name>
    <dbReference type="NCBI Taxonomy" id="472175"/>
    <lineage>
        <taxon>Bacteria</taxon>
        <taxon>Pseudomonadati</taxon>
        <taxon>Pseudomonadota</taxon>
        <taxon>Alphaproteobacteria</taxon>
        <taxon>Hyphomicrobiales</taxon>
        <taxon>Phyllobacteriaceae</taxon>
        <taxon>Nitratireductor</taxon>
    </lineage>
</organism>
<evidence type="ECO:0000256" key="4">
    <source>
        <dbReference type="ARBA" id="ARBA00022989"/>
    </source>
</evidence>
<dbReference type="InterPro" id="IPR017039">
    <property type="entry name" value="Virul_fac_BrkB"/>
</dbReference>
<dbReference type="GO" id="GO:0005886">
    <property type="term" value="C:plasma membrane"/>
    <property type="evidence" value="ECO:0007669"/>
    <property type="project" value="UniProtKB-SubCell"/>
</dbReference>
<comment type="caution">
    <text evidence="8">The sequence shown here is derived from an EMBL/GenBank/DDBJ whole genome shotgun (WGS) entry which is preliminary data.</text>
</comment>
<dbReference type="PATRIC" id="fig|472175.3.peg.789"/>
<dbReference type="STRING" id="472175.EL18_00776"/>
<feature type="compositionally biased region" description="Basic and acidic residues" evidence="6">
    <location>
        <begin position="1"/>
        <end position="18"/>
    </location>
</feature>
<keyword evidence="4 7" id="KW-1133">Transmembrane helix</keyword>
<dbReference type="NCBIfam" id="TIGR00765">
    <property type="entry name" value="yihY_not_rbn"/>
    <property type="match status" value="1"/>
</dbReference>
<protein>
    <submittedName>
        <fullName evidence="8">Ribonuclease</fullName>
    </submittedName>
</protein>
<feature type="transmembrane region" description="Helical" evidence="7">
    <location>
        <begin position="230"/>
        <end position="252"/>
    </location>
</feature>
<proteinExistence type="predicted"/>
<feature type="transmembrane region" description="Helical" evidence="7">
    <location>
        <begin position="110"/>
        <end position="128"/>
    </location>
</feature>
<feature type="transmembrane region" description="Helical" evidence="7">
    <location>
        <begin position="198"/>
        <end position="218"/>
    </location>
</feature>
<evidence type="ECO:0000313" key="9">
    <source>
        <dbReference type="Proteomes" id="UP000053675"/>
    </source>
</evidence>
<keyword evidence="2" id="KW-1003">Cell membrane</keyword>
<evidence type="ECO:0000256" key="7">
    <source>
        <dbReference type="SAM" id="Phobius"/>
    </source>
</evidence>
<dbReference type="EMBL" id="JMQM01000001">
    <property type="protein sequence ID" value="KFB09757.1"/>
    <property type="molecule type" value="Genomic_DNA"/>
</dbReference>
<evidence type="ECO:0000256" key="5">
    <source>
        <dbReference type="ARBA" id="ARBA00023136"/>
    </source>
</evidence>
<dbReference type="eggNOG" id="COG1295">
    <property type="taxonomic scope" value="Bacteria"/>
</dbReference>
<dbReference type="AlphaFoldDB" id="A0A084U9X1"/>
<keyword evidence="5 7" id="KW-0472">Membrane</keyword>